<evidence type="ECO:0000313" key="1">
    <source>
        <dbReference type="EMBL" id="QHS95454.1"/>
    </source>
</evidence>
<reference evidence="1" key="1">
    <citation type="journal article" date="2020" name="Nature">
        <title>Giant virus diversity and host interactions through global metagenomics.</title>
        <authorList>
            <person name="Schulz F."/>
            <person name="Roux S."/>
            <person name="Paez-Espino D."/>
            <person name="Jungbluth S."/>
            <person name="Walsh D.A."/>
            <person name="Denef V.J."/>
            <person name="McMahon K.D."/>
            <person name="Konstantinidis K.T."/>
            <person name="Eloe-Fadrosh E.A."/>
            <person name="Kyrpides N.C."/>
            <person name="Woyke T."/>
        </authorList>
    </citation>
    <scope>NUCLEOTIDE SEQUENCE</scope>
    <source>
        <strain evidence="1">GVMAG-M-3300018428-35</strain>
    </source>
</reference>
<organism evidence="1">
    <name type="scientific">viral metagenome</name>
    <dbReference type="NCBI Taxonomy" id="1070528"/>
    <lineage>
        <taxon>unclassified sequences</taxon>
        <taxon>metagenomes</taxon>
        <taxon>organismal metagenomes</taxon>
    </lineage>
</organism>
<accession>A0A6C0BV54</accession>
<name>A0A6C0BV54_9ZZZZ</name>
<sequence>MFKDINLSDYIIQFELQKAYFLRDCLYEEITYELKDTNIIIYKKSDNGITEEMTLDELIFYIHTEVADEIIEYVKGPHTNGYGHQIRPPKSSETVFMDLFKDIDNIKRAVENMKIILKYDMEDEAEIKNNTNEDDQTLAF</sequence>
<dbReference type="EMBL" id="MN739251">
    <property type="protein sequence ID" value="QHS95454.1"/>
    <property type="molecule type" value="Genomic_DNA"/>
</dbReference>
<dbReference type="AlphaFoldDB" id="A0A6C0BV54"/>
<proteinExistence type="predicted"/>
<protein>
    <submittedName>
        <fullName evidence="1">Uncharacterized protein</fullName>
    </submittedName>
</protein>